<feature type="domain" description="CobQ/CobB/MinD/ParA nucleotide binding" evidence="2">
    <location>
        <begin position="103"/>
        <end position="315"/>
    </location>
</feature>
<evidence type="ECO:0000256" key="1">
    <source>
        <dbReference type="SAM" id="MobiDB-lite"/>
    </source>
</evidence>
<dbReference type="Gene3D" id="3.40.50.300">
    <property type="entry name" value="P-loop containing nucleotide triphosphate hydrolases"/>
    <property type="match status" value="1"/>
</dbReference>
<dbReference type="InterPro" id="IPR050625">
    <property type="entry name" value="ParA/MinD_ATPase"/>
</dbReference>
<accession>A0ABS2KW49</accession>
<reference evidence="3 4" key="1">
    <citation type="submission" date="2021-01" db="EMBL/GenBank/DDBJ databases">
        <title>Genomics of switchgrass bacterial isolates.</title>
        <authorList>
            <person name="Shade A."/>
        </authorList>
    </citation>
    <scope>NUCLEOTIDE SEQUENCE [LARGE SCALE GENOMIC DNA]</scope>
    <source>
        <strain evidence="3 4">PvP111</strain>
    </source>
</reference>
<dbReference type="PANTHER" id="PTHR43384:SF14">
    <property type="entry name" value="ESX-1 SECRETION-ASSOCIATED PROTEIN ESPI"/>
    <property type="match status" value="1"/>
</dbReference>
<dbReference type="Pfam" id="PF01656">
    <property type="entry name" value="CbiA"/>
    <property type="match status" value="1"/>
</dbReference>
<name>A0ABS2KW49_9NOCA</name>
<dbReference type="PANTHER" id="PTHR43384">
    <property type="entry name" value="SEPTUM SITE-DETERMINING PROTEIN MIND HOMOLOG, CHLOROPLASTIC-RELATED"/>
    <property type="match status" value="1"/>
</dbReference>
<dbReference type="SUPFAM" id="SSF52540">
    <property type="entry name" value="P-loop containing nucleoside triphosphate hydrolases"/>
    <property type="match status" value="1"/>
</dbReference>
<protein>
    <submittedName>
        <fullName evidence="3">MinD-like ATPase involved in chromosome partitioning or flagellar assembly</fullName>
    </submittedName>
</protein>
<gene>
    <name evidence="3" type="ORF">JOE42_002907</name>
</gene>
<dbReference type="InterPro" id="IPR027417">
    <property type="entry name" value="P-loop_NTPase"/>
</dbReference>
<dbReference type="Proteomes" id="UP000703038">
    <property type="component" value="Unassembled WGS sequence"/>
</dbReference>
<evidence type="ECO:0000259" key="2">
    <source>
        <dbReference type="Pfam" id="PF01656"/>
    </source>
</evidence>
<evidence type="ECO:0000313" key="4">
    <source>
        <dbReference type="Proteomes" id="UP000703038"/>
    </source>
</evidence>
<evidence type="ECO:0000313" key="3">
    <source>
        <dbReference type="EMBL" id="MBM7416174.1"/>
    </source>
</evidence>
<feature type="region of interest" description="Disordered" evidence="1">
    <location>
        <begin position="1"/>
        <end position="63"/>
    </location>
</feature>
<dbReference type="EMBL" id="JAFBBK010000001">
    <property type="protein sequence ID" value="MBM7416174.1"/>
    <property type="molecule type" value="Genomic_DNA"/>
</dbReference>
<comment type="caution">
    <text evidence="3">The sequence shown here is derived from an EMBL/GenBank/DDBJ whole genome shotgun (WGS) entry which is preliminary data.</text>
</comment>
<organism evidence="3 4">
    <name type="scientific">Rhodococcoides corynebacterioides</name>
    <dbReference type="NCBI Taxonomy" id="53972"/>
    <lineage>
        <taxon>Bacteria</taxon>
        <taxon>Bacillati</taxon>
        <taxon>Actinomycetota</taxon>
        <taxon>Actinomycetes</taxon>
        <taxon>Mycobacteriales</taxon>
        <taxon>Nocardiaceae</taxon>
        <taxon>Rhodococcoides</taxon>
    </lineage>
</organism>
<keyword evidence="4" id="KW-1185">Reference proteome</keyword>
<proteinExistence type="predicted"/>
<dbReference type="InterPro" id="IPR002586">
    <property type="entry name" value="CobQ/CobB/MinD/ParA_Nub-bd_dom"/>
</dbReference>
<sequence>MTDDRWDGWSPGPQDDGRMTSASTPTDPAIQQVPASPMQPPTAHDLSTSRLLRTSPPPPTGGWRRTLFDVTGGRVNVGNSAKEQRRLALIRQVGNPLHGCHRIAILSLKGGVGKTTVAAALGSTFSSVRGDRVIAVDANPDRGTLSSRVPLETEKTVRDLLKDARDIDKYSAVRDFTSQNHHRLEVLASESDPAMSEAFDAYDYETTVAVLERFYNIVLTDCGTGLLHSAMRAVLRSADGLVIVSSGSVDGARSASATMDWLDAHGYRHLVEQSLTVVNMVRPGSKVIDVSKIVDHFGQRCRAVRVIPYDDHLAQGAEVDLDALSPATRTALLETAAAMTAEFPPHVTR</sequence>